<keyword evidence="2" id="KW-1185">Reference proteome</keyword>
<dbReference type="Proteomes" id="UP000617951">
    <property type="component" value="Unassembled WGS sequence"/>
</dbReference>
<evidence type="ECO:0008006" key="3">
    <source>
        <dbReference type="Google" id="ProtNLM"/>
    </source>
</evidence>
<reference evidence="1" key="1">
    <citation type="submission" date="2020-08" db="EMBL/GenBank/DDBJ databases">
        <title>Genome public.</title>
        <authorList>
            <person name="Liu C."/>
            <person name="Sun Q."/>
        </authorList>
    </citation>
    <scope>NUCLEOTIDE SEQUENCE</scope>
    <source>
        <strain evidence="1">NSJ-63</strain>
    </source>
</reference>
<dbReference type="RefSeq" id="WP_249279497.1">
    <property type="nucleotide sequence ID" value="NZ_JACRSS010000001.1"/>
</dbReference>
<evidence type="ECO:0000313" key="1">
    <source>
        <dbReference type="EMBL" id="MBC8537599.1"/>
    </source>
</evidence>
<evidence type="ECO:0000313" key="2">
    <source>
        <dbReference type="Proteomes" id="UP000617951"/>
    </source>
</evidence>
<gene>
    <name evidence="1" type="ORF">H8693_01480</name>
</gene>
<dbReference type="EMBL" id="JACRSS010000001">
    <property type="protein sequence ID" value="MBC8537599.1"/>
    <property type="molecule type" value="Genomic_DNA"/>
</dbReference>
<protein>
    <recommendedName>
        <fullName evidence="3">CNNM transmembrane domain-containing protein</fullName>
    </recommendedName>
</protein>
<comment type="caution">
    <text evidence="1">The sequence shown here is derived from an EMBL/GenBank/DDBJ whole genome shotgun (WGS) entry which is preliminary data.</text>
</comment>
<organism evidence="1 2">
    <name type="scientific">Guopingia tenuis</name>
    <dbReference type="NCBI Taxonomy" id="2763656"/>
    <lineage>
        <taxon>Bacteria</taxon>
        <taxon>Bacillati</taxon>
        <taxon>Bacillota</taxon>
        <taxon>Clostridia</taxon>
        <taxon>Christensenellales</taxon>
        <taxon>Christensenellaceae</taxon>
        <taxon>Guopingia</taxon>
    </lineage>
</organism>
<dbReference type="AlphaFoldDB" id="A0A926DHX8"/>
<name>A0A926DHX8_9FIRM</name>
<sequence length="155" mass="15963">MSNLGILPATLIVIALILLGVIFDIIGVAFASCDQTPFIAMSAKKIKKATRALKLLKNAEVVSNICNDVIGDVCSIVSGAAGAAIVAKIMVSSPSVSEIVISILISSVTAACTVAGKALGKGFAMNKNVKIVETIGAFFALFERSPKTKPRKGGK</sequence>
<proteinExistence type="predicted"/>
<accession>A0A926DHX8</accession>